<dbReference type="InterPro" id="IPR021833">
    <property type="entry name" value="DUF3425"/>
</dbReference>
<evidence type="ECO:0000313" key="2">
    <source>
        <dbReference type="EMBL" id="KAK5056513.1"/>
    </source>
</evidence>
<protein>
    <submittedName>
        <fullName evidence="2">Uncharacterized protein</fullName>
    </submittedName>
</protein>
<dbReference type="AlphaFoldDB" id="A0AAV9NHC3"/>
<comment type="caution">
    <text evidence="2">The sequence shown here is derived from an EMBL/GenBank/DDBJ whole genome shotgun (WGS) entry which is preliminary data.</text>
</comment>
<feature type="region of interest" description="Disordered" evidence="1">
    <location>
        <begin position="176"/>
        <end position="237"/>
    </location>
</feature>
<sequence>MEKANGQQKVMAATPSSHEQLQEQNRLLRAQVRLLQANCQWLSSCNNTLVDYYSIQGAGQPDSTFSNPYNSLLQQQGLIPSGNRDTDDSVLNSTFNQANPATDVGLPSQQTILPFHTDVSTIHNPVSHRTSTSHQKLRSRQASKRPLESSSLWSGDPSNLTTTEQAIQTTASAQFDITDGGNAPMQPDFSNSVNDVPGLPGFDESSISQAFSSKPDINDESNELLSSHNTNDPHYETETNPYYLLQQGNLPIASTPLLDVLPVETTDPVPTNGAQAIIPRGALIQQPQWTPDIQHLSTATCTGGNLDQYIYALRDFMQRADAGGSTLPLKQRNKIMAKGVLWVVHEAWPEAEHFWKTTASFQGFLQCEVWRNFPNPSVYQSMHAAYKPTHIQLSIPHSPVIDWLPWPDLRDKIILSQDYIDVDLVCKTAIQNVVAHRRAIPQARPQKRVRRDAAGNSRSAPKTSFRVWDLCALEEADGKKPQEGTALSYRPKSASVRALEKAYALECADFETQRLHPNFFTKFPNLWCESVISDYTVQELPSLRNRSDHDVLASSQPMSSAAVARLEALGSKMLKAGA</sequence>
<dbReference type="RefSeq" id="XP_064708229.1">
    <property type="nucleotide sequence ID" value="XM_064855569.1"/>
</dbReference>
<proteinExistence type="predicted"/>
<evidence type="ECO:0000313" key="3">
    <source>
        <dbReference type="Proteomes" id="UP001358417"/>
    </source>
</evidence>
<accession>A0AAV9NHC3</accession>
<evidence type="ECO:0000256" key="1">
    <source>
        <dbReference type="SAM" id="MobiDB-lite"/>
    </source>
</evidence>
<keyword evidence="3" id="KW-1185">Reference proteome</keyword>
<feature type="compositionally biased region" description="Basic residues" evidence="1">
    <location>
        <begin position="441"/>
        <end position="450"/>
    </location>
</feature>
<name>A0AAV9NHC3_9EURO</name>
<organism evidence="2 3">
    <name type="scientific">Exophiala bonariae</name>
    <dbReference type="NCBI Taxonomy" id="1690606"/>
    <lineage>
        <taxon>Eukaryota</taxon>
        <taxon>Fungi</taxon>
        <taxon>Dikarya</taxon>
        <taxon>Ascomycota</taxon>
        <taxon>Pezizomycotina</taxon>
        <taxon>Eurotiomycetes</taxon>
        <taxon>Chaetothyriomycetidae</taxon>
        <taxon>Chaetothyriales</taxon>
        <taxon>Herpotrichiellaceae</taxon>
        <taxon>Exophiala</taxon>
    </lineage>
</organism>
<feature type="region of interest" description="Disordered" evidence="1">
    <location>
        <begin position="441"/>
        <end position="461"/>
    </location>
</feature>
<dbReference type="Proteomes" id="UP001358417">
    <property type="component" value="Unassembled WGS sequence"/>
</dbReference>
<feature type="compositionally biased region" description="Polar residues" evidence="1">
    <location>
        <begin position="148"/>
        <end position="160"/>
    </location>
</feature>
<gene>
    <name evidence="2" type="ORF">LTR84_012044</name>
</gene>
<dbReference type="EMBL" id="JAVRRD010000007">
    <property type="protein sequence ID" value="KAK5056513.1"/>
    <property type="molecule type" value="Genomic_DNA"/>
</dbReference>
<dbReference type="Pfam" id="PF11905">
    <property type="entry name" value="DUF3425"/>
    <property type="match status" value="1"/>
</dbReference>
<reference evidence="2 3" key="1">
    <citation type="submission" date="2023-08" db="EMBL/GenBank/DDBJ databases">
        <title>Black Yeasts Isolated from many extreme environments.</title>
        <authorList>
            <person name="Coleine C."/>
            <person name="Stajich J.E."/>
            <person name="Selbmann L."/>
        </authorList>
    </citation>
    <scope>NUCLEOTIDE SEQUENCE [LARGE SCALE GENOMIC DNA]</scope>
    <source>
        <strain evidence="2 3">CCFEE 5792</strain>
    </source>
</reference>
<feature type="region of interest" description="Disordered" evidence="1">
    <location>
        <begin position="122"/>
        <end position="160"/>
    </location>
</feature>
<dbReference type="GeneID" id="89980191"/>
<feature type="compositionally biased region" description="Polar residues" evidence="1">
    <location>
        <begin position="122"/>
        <end position="134"/>
    </location>
</feature>